<evidence type="ECO:0000256" key="6">
    <source>
        <dbReference type="ARBA" id="ARBA00022676"/>
    </source>
</evidence>
<gene>
    <name evidence="12" type="ORF">Micbo1qcDRAFT_117626</name>
</gene>
<evidence type="ECO:0000256" key="7">
    <source>
        <dbReference type="ARBA" id="ARBA00022679"/>
    </source>
</evidence>
<evidence type="ECO:0000256" key="2">
    <source>
        <dbReference type="ARBA" id="ARBA00005180"/>
    </source>
</evidence>
<comment type="cofactor">
    <cofactor evidence="1">
        <name>Mg(2+)</name>
        <dbReference type="ChEBI" id="CHEBI:18420"/>
    </cofactor>
</comment>
<evidence type="ECO:0000256" key="4">
    <source>
        <dbReference type="ARBA" id="ARBA00011894"/>
    </source>
</evidence>
<comment type="pathway">
    <text evidence="2">Pyrimidine metabolism; UMP biosynthesis via salvage pathway; UMP from uracil: step 1/1.</text>
</comment>
<protein>
    <recommendedName>
        <fullName evidence="4">uracil phosphoribosyltransferase</fullName>
        <ecNumber evidence="4">2.4.2.9</ecNumber>
    </recommendedName>
</protein>
<keyword evidence="13" id="KW-1185">Reference proteome</keyword>
<evidence type="ECO:0000256" key="1">
    <source>
        <dbReference type="ARBA" id="ARBA00001946"/>
    </source>
</evidence>
<accession>A0A136J8F6</accession>
<dbReference type="InParanoid" id="A0A136J8F6"/>
<dbReference type="Pfam" id="PF14681">
    <property type="entry name" value="UPRTase"/>
    <property type="match status" value="1"/>
</dbReference>
<dbReference type="EMBL" id="KQ964248">
    <property type="protein sequence ID" value="KXJ93336.1"/>
    <property type="molecule type" value="Genomic_DNA"/>
</dbReference>
<dbReference type="InterPro" id="IPR000836">
    <property type="entry name" value="PRTase_dom"/>
</dbReference>
<proteinExistence type="inferred from homology"/>
<comment type="similarity">
    <text evidence="3">Belongs to the UPRTase family.</text>
</comment>
<dbReference type="GO" id="GO:0004845">
    <property type="term" value="F:uracil phosphoribosyltransferase activity"/>
    <property type="evidence" value="ECO:0007669"/>
    <property type="project" value="UniProtKB-EC"/>
</dbReference>
<evidence type="ECO:0000256" key="8">
    <source>
        <dbReference type="ARBA" id="ARBA00022741"/>
    </source>
</evidence>
<dbReference type="Gene3D" id="3.40.50.2020">
    <property type="match status" value="1"/>
</dbReference>
<evidence type="ECO:0000313" key="13">
    <source>
        <dbReference type="Proteomes" id="UP000070501"/>
    </source>
</evidence>
<evidence type="ECO:0000256" key="3">
    <source>
        <dbReference type="ARBA" id="ARBA00009516"/>
    </source>
</evidence>
<dbReference type="AlphaFoldDB" id="A0A136J8F6"/>
<evidence type="ECO:0000313" key="12">
    <source>
        <dbReference type="EMBL" id="KXJ93336.1"/>
    </source>
</evidence>
<keyword evidence="5" id="KW-0021">Allosteric enzyme</keyword>
<evidence type="ECO:0000256" key="9">
    <source>
        <dbReference type="ARBA" id="ARBA00023134"/>
    </source>
</evidence>
<dbReference type="InterPro" id="IPR029057">
    <property type="entry name" value="PRTase-like"/>
</dbReference>
<organism evidence="12 13">
    <name type="scientific">Microdochium bolleyi</name>
    <dbReference type="NCBI Taxonomy" id="196109"/>
    <lineage>
        <taxon>Eukaryota</taxon>
        <taxon>Fungi</taxon>
        <taxon>Dikarya</taxon>
        <taxon>Ascomycota</taxon>
        <taxon>Pezizomycotina</taxon>
        <taxon>Sordariomycetes</taxon>
        <taxon>Xylariomycetidae</taxon>
        <taxon>Xylariales</taxon>
        <taxon>Microdochiaceae</taxon>
        <taxon>Microdochium</taxon>
    </lineage>
</organism>
<keyword evidence="9" id="KW-0342">GTP-binding</keyword>
<evidence type="ECO:0000256" key="5">
    <source>
        <dbReference type="ARBA" id="ARBA00022533"/>
    </source>
</evidence>
<dbReference type="GO" id="GO:0008655">
    <property type="term" value="P:pyrimidine-containing compound salvage"/>
    <property type="evidence" value="ECO:0007669"/>
    <property type="project" value="UniProtKB-ARBA"/>
</dbReference>
<dbReference type="OrthoDB" id="106623at2759"/>
<dbReference type="FunFam" id="3.40.50.2020:FF:000023">
    <property type="entry name" value="Probable uracil phosphoribosyltransferase"/>
    <property type="match status" value="1"/>
</dbReference>
<dbReference type="STRING" id="196109.A0A136J8F6"/>
<dbReference type="GO" id="GO:0005525">
    <property type="term" value="F:GTP binding"/>
    <property type="evidence" value="ECO:0007669"/>
    <property type="project" value="UniProtKB-KW"/>
</dbReference>
<evidence type="ECO:0000256" key="10">
    <source>
        <dbReference type="SAM" id="MobiDB-lite"/>
    </source>
</evidence>
<keyword evidence="8" id="KW-0547">Nucleotide-binding</keyword>
<feature type="region of interest" description="Disordered" evidence="10">
    <location>
        <begin position="1"/>
        <end position="24"/>
    </location>
</feature>
<evidence type="ECO:0000259" key="11">
    <source>
        <dbReference type="Pfam" id="PF14681"/>
    </source>
</evidence>
<name>A0A136J8F6_9PEZI</name>
<dbReference type="SUPFAM" id="SSF53271">
    <property type="entry name" value="PRTase-like"/>
    <property type="match status" value="1"/>
</dbReference>
<keyword evidence="6 12" id="KW-0328">Glycosyltransferase</keyword>
<dbReference type="Proteomes" id="UP000070501">
    <property type="component" value="Unassembled WGS sequence"/>
</dbReference>
<keyword evidence="7 12" id="KW-0808">Transferase</keyword>
<dbReference type="CDD" id="cd06223">
    <property type="entry name" value="PRTases_typeI"/>
    <property type="match status" value="1"/>
</dbReference>
<sequence>MTETATQTQATTPLSPTTAPPTEAATSYDAGRVCVLPPGNALKSAMTVLRDMSTECRQFTDTVERVSDMLVSAAVDMIPTQDFEVQTPTGARFAGSKHTEPVCGISILRAGASIENALRRVYQGPLCFGKILIQRDEETSKPHFLYSKFPSKIESATVLILEPMLATGGSAVMAIDKLKTLGGVPEDKIIFVNILASRRGVGRLMDRFPKLRIVTAAIDEELTVPSNHISPGLGDFGDRFYGTVG</sequence>
<dbReference type="NCBIfam" id="NF001097">
    <property type="entry name" value="PRK00129.1"/>
    <property type="match status" value="1"/>
</dbReference>
<feature type="domain" description="Phosphoribosyltransferase" evidence="11">
    <location>
        <begin position="40"/>
        <end position="243"/>
    </location>
</feature>
<reference evidence="13" key="1">
    <citation type="submission" date="2016-02" db="EMBL/GenBank/DDBJ databases">
        <title>Draft genome sequence of Microdochium bolleyi, a fungal endophyte of beachgrass.</title>
        <authorList>
            <consortium name="DOE Joint Genome Institute"/>
            <person name="David A.S."/>
            <person name="May G."/>
            <person name="Haridas S."/>
            <person name="Lim J."/>
            <person name="Wang M."/>
            <person name="Labutti K."/>
            <person name="Lipzen A."/>
            <person name="Barry K."/>
            <person name="Grigoriev I.V."/>
        </authorList>
    </citation>
    <scope>NUCLEOTIDE SEQUENCE [LARGE SCALE GENOMIC DNA]</scope>
    <source>
        <strain evidence="13">J235TASD1</strain>
    </source>
</reference>
<dbReference type="EC" id="2.4.2.9" evidence="4"/>